<protein>
    <recommendedName>
        <fullName evidence="4">Sulfotransferase family protein</fullName>
    </recommendedName>
</protein>
<dbReference type="PANTHER" id="PTHR42743:SF11">
    <property type="entry name" value="AMINODEOXYCHORISMATE LYASE"/>
    <property type="match status" value="1"/>
</dbReference>
<dbReference type="Pfam" id="PF19798">
    <property type="entry name" value="Sulfotransfer_5"/>
    <property type="match status" value="1"/>
</dbReference>
<name>A0AAE9NSF4_9GAMM</name>
<accession>A0AAE9NSF4</accession>
<dbReference type="PANTHER" id="PTHR42743">
    <property type="entry name" value="AMINO-ACID AMINOTRANSFERASE"/>
    <property type="match status" value="1"/>
</dbReference>
<dbReference type="KEGG" id="ppoo:LW347_08865"/>
<dbReference type="InterPro" id="IPR027417">
    <property type="entry name" value="P-loop_NTPase"/>
</dbReference>
<comment type="similarity">
    <text evidence="1">Belongs to the class-IV pyridoxal-phosphate-dependent aminotransferase family.</text>
</comment>
<evidence type="ECO:0000313" key="2">
    <source>
        <dbReference type="EMBL" id="UVO10034.1"/>
    </source>
</evidence>
<evidence type="ECO:0000313" key="3">
    <source>
        <dbReference type="Proteomes" id="UP001059272"/>
    </source>
</evidence>
<gene>
    <name evidence="2" type="ORF">LW347_08865</name>
</gene>
<sequence length="248" mass="29083">MTKKIFLWGPARCMSTAMLRSFQMRDDTTGLFEPYADTYYFSKDRKTNMYGDRPELWDQTGDVVDHSLKSIGSEILFVKEMAYFGLPYIGNEIFNNSLHTIIIREPKACLRSRKQVRKNEIGEWEYGFTALDDLWEKILTDKDKIPPVIEGDALRDNPEYSLRKYCDAIGVEFQNSQLSWNDGNVRKWTKEEAEAHARFHKTLESSKGFIHSSEISYDANFNFDVREWKMVEKATEIYEKIKKHAINL</sequence>
<evidence type="ECO:0008006" key="4">
    <source>
        <dbReference type="Google" id="ProtNLM"/>
    </source>
</evidence>
<dbReference type="InterPro" id="IPR050571">
    <property type="entry name" value="Class-IV_PLP-Dep_Aminotrnsfr"/>
</dbReference>
<dbReference type="EMBL" id="CP090065">
    <property type="protein sequence ID" value="UVO10034.1"/>
    <property type="molecule type" value="Genomic_DNA"/>
</dbReference>
<dbReference type="RefSeq" id="WP_258884811.1">
    <property type="nucleotide sequence ID" value="NZ_CP090065.1"/>
</dbReference>
<dbReference type="AlphaFoldDB" id="A0AAE9NSF4"/>
<dbReference type="Gene3D" id="3.40.50.300">
    <property type="entry name" value="P-loop containing nucleotide triphosphate hydrolases"/>
    <property type="match status" value="1"/>
</dbReference>
<reference evidence="2" key="1">
    <citation type="submission" date="2021-12" db="EMBL/GenBank/DDBJ databases">
        <title>Genome sequence of novel Pectobacterium sp. causing blackleg.</title>
        <authorList>
            <person name="Wang J."/>
        </authorList>
    </citation>
    <scope>NUCLEOTIDE SEQUENCE</scope>
    <source>
        <strain evidence="2">BY21311</strain>
    </source>
</reference>
<organism evidence="2 3">
    <name type="scientific">Pectobacterium polonicum</name>
    <dbReference type="NCBI Taxonomy" id="2485124"/>
    <lineage>
        <taxon>Bacteria</taxon>
        <taxon>Pseudomonadati</taxon>
        <taxon>Pseudomonadota</taxon>
        <taxon>Gammaproteobacteria</taxon>
        <taxon>Enterobacterales</taxon>
        <taxon>Pectobacteriaceae</taxon>
        <taxon>Pectobacterium</taxon>
    </lineage>
</organism>
<dbReference type="GO" id="GO:0019752">
    <property type="term" value="P:carboxylic acid metabolic process"/>
    <property type="evidence" value="ECO:0007669"/>
    <property type="project" value="TreeGrafter"/>
</dbReference>
<evidence type="ECO:0000256" key="1">
    <source>
        <dbReference type="ARBA" id="ARBA00009320"/>
    </source>
</evidence>
<dbReference type="SUPFAM" id="SSF52540">
    <property type="entry name" value="P-loop containing nucleoside triphosphate hydrolases"/>
    <property type="match status" value="1"/>
</dbReference>
<dbReference type="Proteomes" id="UP001059272">
    <property type="component" value="Chromosome"/>
</dbReference>
<proteinExistence type="inferred from homology"/>